<gene>
    <name evidence="5" type="ORF">BDW59DRAFT_147398</name>
</gene>
<dbReference type="InterPro" id="IPR006913">
    <property type="entry name" value="CENP-V/GFA"/>
</dbReference>
<dbReference type="SUPFAM" id="SSF51316">
    <property type="entry name" value="Mss4-like"/>
    <property type="match status" value="1"/>
</dbReference>
<sequence>MASAEAVAEYKGSCHCQAICYSVELPSLFSQLETISCDCSYCRISGSLLTFVDGIKFYQGGEVLKEYRFGSHTIQIFFCGACGANVYNRSINPKWRYGKIALNVRLLHDVDPEMVKITKVHGRNVQLPPLAENST</sequence>
<feature type="domain" description="CENP-V/GFA" evidence="4">
    <location>
        <begin position="10"/>
        <end position="126"/>
    </location>
</feature>
<evidence type="ECO:0000313" key="5">
    <source>
        <dbReference type="EMBL" id="KAL2824474.1"/>
    </source>
</evidence>
<evidence type="ECO:0000256" key="3">
    <source>
        <dbReference type="ARBA" id="ARBA00022833"/>
    </source>
</evidence>
<comment type="caution">
    <text evidence="5">The sequence shown here is derived from an EMBL/GenBank/DDBJ whole genome shotgun (WGS) entry which is preliminary data.</text>
</comment>
<dbReference type="Gene3D" id="2.170.150.70">
    <property type="match status" value="1"/>
</dbReference>
<dbReference type="Proteomes" id="UP001610335">
    <property type="component" value="Unassembled WGS sequence"/>
</dbReference>
<organism evidence="5 6">
    <name type="scientific">Aspergillus cavernicola</name>
    <dbReference type="NCBI Taxonomy" id="176166"/>
    <lineage>
        <taxon>Eukaryota</taxon>
        <taxon>Fungi</taxon>
        <taxon>Dikarya</taxon>
        <taxon>Ascomycota</taxon>
        <taxon>Pezizomycotina</taxon>
        <taxon>Eurotiomycetes</taxon>
        <taxon>Eurotiomycetidae</taxon>
        <taxon>Eurotiales</taxon>
        <taxon>Aspergillaceae</taxon>
        <taxon>Aspergillus</taxon>
        <taxon>Aspergillus subgen. Nidulantes</taxon>
    </lineage>
</organism>
<accession>A0ABR4IB07</accession>
<dbReference type="EMBL" id="JBFXLS010000043">
    <property type="protein sequence ID" value="KAL2824474.1"/>
    <property type="molecule type" value="Genomic_DNA"/>
</dbReference>
<keyword evidence="2" id="KW-0479">Metal-binding</keyword>
<proteinExistence type="inferred from homology"/>
<evidence type="ECO:0000259" key="4">
    <source>
        <dbReference type="PROSITE" id="PS51891"/>
    </source>
</evidence>
<comment type="similarity">
    <text evidence="1">Belongs to the Gfa family.</text>
</comment>
<name>A0ABR4IB07_9EURO</name>
<dbReference type="PANTHER" id="PTHR28620">
    <property type="entry name" value="CENTROMERE PROTEIN V"/>
    <property type="match status" value="1"/>
</dbReference>
<dbReference type="PROSITE" id="PS51891">
    <property type="entry name" value="CENP_V_GFA"/>
    <property type="match status" value="1"/>
</dbReference>
<evidence type="ECO:0000256" key="2">
    <source>
        <dbReference type="ARBA" id="ARBA00022723"/>
    </source>
</evidence>
<evidence type="ECO:0000313" key="6">
    <source>
        <dbReference type="Proteomes" id="UP001610335"/>
    </source>
</evidence>
<dbReference type="InterPro" id="IPR052355">
    <property type="entry name" value="CENP-V-like"/>
</dbReference>
<reference evidence="5 6" key="1">
    <citation type="submission" date="2024-07" db="EMBL/GenBank/DDBJ databases">
        <title>Section-level genome sequencing and comparative genomics of Aspergillus sections Usti and Cavernicolus.</title>
        <authorList>
            <consortium name="Lawrence Berkeley National Laboratory"/>
            <person name="Nybo J.L."/>
            <person name="Vesth T.C."/>
            <person name="Theobald S."/>
            <person name="Frisvad J.C."/>
            <person name="Larsen T.O."/>
            <person name="Kjaerboelling I."/>
            <person name="Rothschild-Mancinelli K."/>
            <person name="Lyhne E.K."/>
            <person name="Kogle M.E."/>
            <person name="Barry K."/>
            <person name="Clum A."/>
            <person name="Na H."/>
            <person name="Ledsgaard L."/>
            <person name="Lin J."/>
            <person name="Lipzen A."/>
            <person name="Kuo A."/>
            <person name="Riley R."/>
            <person name="Mondo S."/>
            <person name="LaButti K."/>
            <person name="Haridas S."/>
            <person name="Pangalinan J."/>
            <person name="Salamov A.A."/>
            <person name="Simmons B.A."/>
            <person name="Magnuson J.K."/>
            <person name="Chen J."/>
            <person name="Drula E."/>
            <person name="Henrissat B."/>
            <person name="Wiebenga A."/>
            <person name="Lubbers R.J."/>
            <person name="Gomes A.C."/>
            <person name="Makela M.R."/>
            <person name="Stajich J."/>
            <person name="Grigoriev I.V."/>
            <person name="Mortensen U.H."/>
            <person name="De vries R.P."/>
            <person name="Baker S.E."/>
            <person name="Andersen M.R."/>
        </authorList>
    </citation>
    <scope>NUCLEOTIDE SEQUENCE [LARGE SCALE GENOMIC DNA]</scope>
    <source>
        <strain evidence="5 6">CBS 600.67</strain>
    </source>
</reference>
<keyword evidence="3" id="KW-0862">Zinc</keyword>
<dbReference type="InterPro" id="IPR011057">
    <property type="entry name" value="Mss4-like_sf"/>
</dbReference>
<protein>
    <submittedName>
        <fullName evidence="5">Mss4-like protein</fullName>
    </submittedName>
</protein>
<dbReference type="Pfam" id="PF04828">
    <property type="entry name" value="GFA"/>
    <property type="match status" value="1"/>
</dbReference>
<keyword evidence="6" id="KW-1185">Reference proteome</keyword>
<evidence type="ECO:0000256" key="1">
    <source>
        <dbReference type="ARBA" id="ARBA00005495"/>
    </source>
</evidence>
<dbReference type="PANTHER" id="PTHR28620:SF1">
    <property type="entry name" value="CENP-V_GFA DOMAIN-CONTAINING PROTEIN"/>
    <property type="match status" value="1"/>
</dbReference>